<evidence type="ECO:0000256" key="1">
    <source>
        <dbReference type="SAM" id="MobiDB-lite"/>
    </source>
</evidence>
<feature type="compositionally biased region" description="Basic residues" evidence="1">
    <location>
        <begin position="85"/>
        <end position="101"/>
    </location>
</feature>
<keyword evidence="3" id="KW-1185">Reference proteome</keyword>
<reference evidence="4" key="1">
    <citation type="submission" date="2017-02" db="UniProtKB">
        <authorList>
            <consortium name="WormBaseParasite"/>
        </authorList>
    </citation>
    <scope>IDENTIFICATION</scope>
</reference>
<dbReference type="Proteomes" id="UP000278627">
    <property type="component" value="Unassembled WGS sequence"/>
</dbReference>
<dbReference type="AlphaFoldDB" id="A0A0N4TB49"/>
<organism evidence="4">
    <name type="scientific">Brugia pahangi</name>
    <name type="common">Filarial nematode worm</name>
    <dbReference type="NCBI Taxonomy" id="6280"/>
    <lineage>
        <taxon>Eukaryota</taxon>
        <taxon>Metazoa</taxon>
        <taxon>Ecdysozoa</taxon>
        <taxon>Nematoda</taxon>
        <taxon>Chromadorea</taxon>
        <taxon>Rhabditida</taxon>
        <taxon>Spirurina</taxon>
        <taxon>Spiruromorpha</taxon>
        <taxon>Filarioidea</taxon>
        <taxon>Onchocercidae</taxon>
        <taxon>Brugia</taxon>
    </lineage>
</organism>
<feature type="region of interest" description="Disordered" evidence="1">
    <location>
        <begin position="80"/>
        <end position="138"/>
    </location>
</feature>
<protein>
    <submittedName>
        <fullName evidence="4">DRY_EERY domain-containing protein</fullName>
    </submittedName>
</protein>
<dbReference type="WBParaSite" id="BPAG_0000543601-mRNA-1">
    <property type="protein sequence ID" value="BPAG_0000543601-mRNA-1"/>
    <property type="gene ID" value="BPAG_0000543601"/>
</dbReference>
<accession>A0A0N4TB49</accession>
<evidence type="ECO:0000313" key="2">
    <source>
        <dbReference type="EMBL" id="VDN86585.1"/>
    </source>
</evidence>
<reference evidence="2 3" key="2">
    <citation type="submission" date="2018-11" db="EMBL/GenBank/DDBJ databases">
        <authorList>
            <consortium name="Pathogen Informatics"/>
        </authorList>
    </citation>
    <scope>NUCLEOTIDE SEQUENCE [LARGE SCALE GENOMIC DNA]</scope>
</reference>
<dbReference type="EMBL" id="UZAD01003736">
    <property type="protein sequence ID" value="VDN86585.1"/>
    <property type="molecule type" value="Genomic_DNA"/>
</dbReference>
<evidence type="ECO:0000313" key="4">
    <source>
        <dbReference type="WBParaSite" id="BPAG_0000543601-mRNA-1"/>
    </source>
</evidence>
<sequence>MKNRGIYEKRQYHRKDMLPFVYSGDGDRCGSYDNERGFFFSAGNKFRTLTDEIIAGVMIDIGEVIQEAVLDLDHGPEIGDVSRGRYSRSRSSGRSRSRSRSCTRSCSRSSHDRSPRMDFDRRRRSIDRDREEPREFSSALPYLSSMQAQSQTDKYASHTALYGQPHYKIVMKMLPTDSQRDALMALTARQ</sequence>
<feature type="compositionally biased region" description="Basic and acidic residues" evidence="1">
    <location>
        <begin position="109"/>
        <end position="135"/>
    </location>
</feature>
<gene>
    <name evidence="2" type="ORF">BPAG_LOCUS5399</name>
</gene>
<evidence type="ECO:0000313" key="3">
    <source>
        <dbReference type="Proteomes" id="UP000278627"/>
    </source>
</evidence>
<name>A0A0N4TB49_BRUPA</name>
<proteinExistence type="predicted"/>